<dbReference type="AlphaFoldDB" id="A0AAX3W6H6"/>
<organism evidence="5 6">
    <name type="scientific">Mammaliicoccus lentus</name>
    <name type="common">Staphylococcus lentus</name>
    <dbReference type="NCBI Taxonomy" id="42858"/>
    <lineage>
        <taxon>Bacteria</taxon>
        <taxon>Bacillati</taxon>
        <taxon>Bacillota</taxon>
        <taxon>Bacilli</taxon>
        <taxon>Bacillales</taxon>
        <taxon>Staphylococcaceae</taxon>
        <taxon>Mammaliicoccus</taxon>
    </lineage>
</organism>
<feature type="active site" description="Proton donor" evidence="1">
    <location>
        <position position="50"/>
    </location>
</feature>
<dbReference type="RefSeq" id="WP_282862673.1">
    <property type="nucleotide sequence ID" value="NZ_CP118848.1"/>
</dbReference>
<dbReference type="Pfam" id="PF00248">
    <property type="entry name" value="Aldo_ket_red"/>
    <property type="match status" value="1"/>
</dbReference>
<dbReference type="PANTHER" id="PTHR43638:SF3">
    <property type="entry name" value="ALDEHYDE REDUCTASE"/>
    <property type="match status" value="1"/>
</dbReference>
<dbReference type="GO" id="GO:0016491">
    <property type="term" value="F:oxidoreductase activity"/>
    <property type="evidence" value="ECO:0007669"/>
    <property type="project" value="InterPro"/>
</dbReference>
<dbReference type="PIRSF" id="PIRSF000097">
    <property type="entry name" value="AKR"/>
    <property type="match status" value="1"/>
</dbReference>
<dbReference type="Proteomes" id="UP001223261">
    <property type="component" value="Chromosome"/>
</dbReference>
<dbReference type="PRINTS" id="PR00069">
    <property type="entry name" value="ALDKETRDTASE"/>
</dbReference>
<evidence type="ECO:0000313" key="5">
    <source>
        <dbReference type="EMBL" id="WHI60585.1"/>
    </source>
</evidence>
<gene>
    <name evidence="5" type="ORF">PYH69_02855</name>
</gene>
<dbReference type="InterPro" id="IPR036812">
    <property type="entry name" value="NAD(P)_OxRdtase_dom_sf"/>
</dbReference>
<dbReference type="EMBL" id="CP118848">
    <property type="protein sequence ID" value="WHI60585.1"/>
    <property type="molecule type" value="Genomic_DNA"/>
</dbReference>
<dbReference type="Gene3D" id="3.20.20.100">
    <property type="entry name" value="NADP-dependent oxidoreductase domain"/>
    <property type="match status" value="1"/>
</dbReference>
<sequence>MVNIKDMSIEPIGLGTWKMGDDSNNHQDEIDAIQFAINQGANVIDTAEMYGDGASEELIGEAIQSYDREKLYIISKVHPENASRDKVLTSIDNSLKRLRTDYIDLYLLHWKSQYSLEETISAFEEAKNLGKIKEWGVSNFDTSDMKHLLSLPNGHECVANQVRYNIGDRGIEYDLKPFMRENNIALISYAPIARGDKLGKNLTKSPVLLELSRKYEVDVFQILLAWNIRDGHTLAIPKSSNKLHIENNMGASNIHLTEEDIQKIDSEFPPPTTKEPLALY</sequence>
<dbReference type="InterPro" id="IPR020471">
    <property type="entry name" value="AKR"/>
</dbReference>
<evidence type="ECO:0000256" key="1">
    <source>
        <dbReference type="PIRSR" id="PIRSR000097-1"/>
    </source>
</evidence>
<protein>
    <submittedName>
        <fullName evidence="5">Aldo/keto reductase</fullName>
    </submittedName>
</protein>
<dbReference type="PANTHER" id="PTHR43638">
    <property type="entry name" value="OXIDOREDUCTASE, ALDO/KETO REDUCTASE FAMILY PROTEIN"/>
    <property type="match status" value="1"/>
</dbReference>
<reference evidence="5" key="1">
    <citation type="journal article" date="2023" name="Antibiotics">
        <title>Prevalence and Molecular Characterization of Methicillin-Resistant Staphylococci (MRS) and Mammaliicocci (MRM) in Dromedary Camels from Algeria: First Detection of SCCmec-mecC Hybrid in Methicillin-Resistant Mammaliicoccus lentus.</title>
        <authorList>
            <person name="Belhout C."/>
            <person name="Boyen F."/>
            <person name="Vereecke N."/>
            <person name="Theuns S."/>
            <person name="Taibi N."/>
            <person name="Stegger M."/>
            <person name="de la Fe-Rodriguez P.Y."/>
            <person name="Bouayad L."/>
            <person name="Elgroud R."/>
            <person name="Butaye P."/>
        </authorList>
    </citation>
    <scope>NUCLEOTIDE SEQUENCE</scope>
    <source>
        <strain evidence="5">7048</strain>
    </source>
</reference>
<evidence type="ECO:0000259" key="4">
    <source>
        <dbReference type="Pfam" id="PF00248"/>
    </source>
</evidence>
<feature type="binding site" evidence="2">
    <location>
        <position position="109"/>
    </location>
    <ligand>
        <name>substrate</name>
    </ligand>
</feature>
<feature type="domain" description="NADP-dependent oxidoreductase" evidence="4">
    <location>
        <begin position="11"/>
        <end position="266"/>
    </location>
</feature>
<dbReference type="SUPFAM" id="SSF51430">
    <property type="entry name" value="NAD(P)-linked oxidoreductase"/>
    <property type="match status" value="1"/>
</dbReference>
<dbReference type="InterPro" id="IPR023210">
    <property type="entry name" value="NADP_OxRdtase_dom"/>
</dbReference>
<feature type="site" description="Lowers pKa of active site Tyr" evidence="3">
    <location>
        <position position="76"/>
    </location>
</feature>
<proteinExistence type="predicted"/>
<accession>A0AAX3W6H6</accession>
<evidence type="ECO:0000256" key="2">
    <source>
        <dbReference type="PIRSR" id="PIRSR000097-2"/>
    </source>
</evidence>
<evidence type="ECO:0000256" key="3">
    <source>
        <dbReference type="PIRSR" id="PIRSR000097-3"/>
    </source>
</evidence>
<name>A0AAX3W6H6_MAMLE</name>
<evidence type="ECO:0000313" key="6">
    <source>
        <dbReference type="Proteomes" id="UP001223261"/>
    </source>
</evidence>